<dbReference type="PROSITE" id="PS51935">
    <property type="entry name" value="NLPC_P60"/>
    <property type="match status" value="1"/>
</dbReference>
<dbReference type="PANTHER" id="PTHR47053:SF1">
    <property type="entry name" value="MUREIN DD-ENDOPEPTIDASE MEPH-RELATED"/>
    <property type="match status" value="1"/>
</dbReference>
<dbReference type="PANTHER" id="PTHR47053">
    <property type="entry name" value="MUREIN DD-ENDOPEPTIDASE MEPH-RELATED"/>
    <property type="match status" value="1"/>
</dbReference>
<dbReference type="InterPro" id="IPR051202">
    <property type="entry name" value="Peptidase_C40"/>
</dbReference>
<gene>
    <name evidence="7" type="ORF">B0W44_00495</name>
</gene>
<feature type="domain" description="NlpC/P60" evidence="6">
    <location>
        <begin position="262"/>
        <end position="381"/>
    </location>
</feature>
<accession>A0A1U9KB93</accession>
<dbReference type="InterPro" id="IPR036365">
    <property type="entry name" value="PGBD-like_sf"/>
</dbReference>
<dbReference type="EMBL" id="CP019699">
    <property type="protein sequence ID" value="AQS57314.1"/>
    <property type="molecule type" value="Genomic_DNA"/>
</dbReference>
<feature type="region of interest" description="Disordered" evidence="5">
    <location>
        <begin position="162"/>
        <end position="184"/>
    </location>
</feature>
<evidence type="ECO:0000259" key="6">
    <source>
        <dbReference type="PROSITE" id="PS51935"/>
    </source>
</evidence>
<evidence type="ECO:0000256" key="1">
    <source>
        <dbReference type="ARBA" id="ARBA00007074"/>
    </source>
</evidence>
<evidence type="ECO:0000313" key="8">
    <source>
        <dbReference type="Proteomes" id="UP000188603"/>
    </source>
</evidence>
<sequence length="381" mass="41655">MMLTAPMTGYAALGDQTLRPGMSHSDVKELQELLREKGYFTYHTSTGYFGSMTKQAVMDFQRHAKIRVDGIVGPQTFQALKVTYSRGKQTSNASATPLLRLGSRGQAVTELQNMLKREGLYRYQIDGIFGSRTEQAVRQFQQKNKLLIDGIVGPQTWAALNGVESQPDKPTQASPPKHSSNPVLRLGARGEAVKELQKKLKEAGVYPYAVDGLFGQQTLSAVKSFQLQQGLAVDGVVGPKTWEKLKSPDKNKSGGSNSGSTRLNVIQLVADASKLMGVPYVWGGTTPSGFDCSGFIVYVFKKQGVHLPRTVAEQWKVGKKVSKPSVGDVVFFETYKPGPSHNGIYVGNNQFIHAGSSTGVTVSNMNSSYWKSRYLGARQLH</sequence>
<feature type="compositionally biased region" description="Polar residues" evidence="5">
    <location>
        <begin position="168"/>
        <end position="182"/>
    </location>
</feature>
<protein>
    <recommendedName>
        <fullName evidence="6">NlpC/P60 domain-containing protein</fullName>
    </recommendedName>
</protein>
<dbReference type="SUPFAM" id="SSF54001">
    <property type="entry name" value="Cysteine proteinases"/>
    <property type="match status" value="1"/>
</dbReference>
<reference evidence="7 8" key="1">
    <citation type="journal article" date="2015" name="Int. J. Syst. Evol. Microbiol.">
        <title>Novibacillus thermophilus gen. nov., sp. nov., a Gram-staining-negative and moderately thermophilic member of the family Thermoactinomycetaceae.</title>
        <authorList>
            <person name="Yang G."/>
            <person name="Chen J."/>
            <person name="Zhou S."/>
        </authorList>
    </citation>
    <scope>NUCLEOTIDE SEQUENCE [LARGE SCALE GENOMIC DNA]</scope>
    <source>
        <strain evidence="7 8">SG-1</strain>
    </source>
</reference>
<dbReference type="InterPro" id="IPR000064">
    <property type="entry name" value="NLP_P60_dom"/>
</dbReference>
<dbReference type="Proteomes" id="UP000188603">
    <property type="component" value="Chromosome"/>
</dbReference>
<evidence type="ECO:0000256" key="2">
    <source>
        <dbReference type="ARBA" id="ARBA00022670"/>
    </source>
</evidence>
<dbReference type="Pfam" id="PF00877">
    <property type="entry name" value="NLPC_P60"/>
    <property type="match status" value="1"/>
</dbReference>
<proteinExistence type="inferred from homology"/>
<keyword evidence="8" id="KW-1185">Reference proteome</keyword>
<keyword evidence="2" id="KW-0645">Protease</keyword>
<dbReference type="KEGG" id="ntr:B0W44_00495"/>
<dbReference type="STRING" id="1471761.B0W44_00495"/>
<name>A0A1U9KB93_9BACL</name>
<evidence type="ECO:0000256" key="5">
    <source>
        <dbReference type="SAM" id="MobiDB-lite"/>
    </source>
</evidence>
<evidence type="ECO:0000256" key="4">
    <source>
        <dbReference type="ARBA" id="ARBA00022807"/>
    </source>
</evidence>
<keyword evidence="4" id="KW-0788">Thiol protease</keyword>
<evidence type="ECO:0000313" key="7">
    <source>
        <dbReference type="EMBL" id="AQS57314.1"/>
    </source>
</evidence>
<dbReference type="Gene3D" id="1.10.101.10">
    <property type="entry name" value="PGBD-like superfamily/PGBD"/>
    <property type="match status" value="3"/>
</dbReference>
<dbReference type="AlphaFoldDB" id="A0A1U9KB93"/>
<organism evidence="7 8">
    <name type="scientific">Novibacillus thermophilus</name>
    <dbReference type="NCBI Taxonomy" id="1471761"/>
    <lineage>
        <taxon>Bacteria</taxon>
        <taxon>Bacillati</taxon>
        <taxon>Bacillota</taxon>
        <taxon>Bacilli</taxon>
        <taxon>Bacillales</taxon>
        <taxon>Thermoactinomycetaceae</taxon>
        <taxon>Novibacillus</taxon>
    </lineage>
</organism>
<dbReference type="InterPro" id="IPR038765">
    <property type="entry name" value="Papain-like_cys_pep_sf"/>
</dbReference>
<dbReference type="Pfam" id="PF01471">
    <property type="entry name" value="PG_binding_1"/>
    <property type="match status" value="3"/>
</dbReference>
<dbReference type="InterPro" id="IPR036366">
    <property type="entry name" value="PGBDSf"/>
</dbReference>
<comment type="similarity">
    <text evidence="1">Belongs to the peptidase C40 family.</text>
</comment>
<dbReference type="InterPro" id="IPR002477">
    <property type="entry name" value="Peptidoglycan-bd-like"/>
</dbReference>
<evidence type="ECO:0000256" key="3">
    <source>
        <dbReference type="ARBA" id="ARBA00022801"/>
    </source>
</evidence>
<dbReference type="GO" id="GO:0008234">
    <property type="term" value="F:cysteine-type peptidase activity"/>
    <property type="evidence" value="ECO:0007669"/>
    <property type="project" value="UniProtKB-KW"/>
</dbReference>
<dbReference type="Gene3D" id="3.90.1720.10">
    <property type="entry name" value="endopeptidase domain like (from Nostoc punctiforme)"/>
    <property type="match status" value="1"/>
</dbReference>
<dbReference type="GO" id="GO:0006508">
    <property type="term" value="P:proteolysis"/>
    <property type="evidence" value="ECO:0007669"/>
    <property type="project" value="UniProtKB-KW"/>
</dbReference>
<keyword evidence="3" id="KW-0378">Hydrolase</keyword>
<dbReference type="SUPFAM" id="SSF47090">
    <property type="entry name" value="PGBD-like"/>
    <property type="match status" value="3"/>
</dbReference>